<name>A0A834UEP3_VESPE</name>
<sequence>MKRKKEQDKKGKDASREKNAEFFAWLKGKMVGSFVFAVGWCCSLGWSIPDTNNETRAFVETPRDAFYDDSRGMPAIPTRYPVRIKRVDLRSVQSYLNEGSS</sequence>
<dbReference type="Proteomes" id="UP000600918">
    <property type="component" value="Unassembled WGS sequence"/>
</dbReference>
<keyword evidence="2" id="KW-1185">Reference proteome</keyword>
<accession>A0A834UEP3</accession>
<evidence type="ECO:0000313" key="1">
    <source>
        <dbReference type="EMBL" id="KAF7434797.1"/>
    </source>
</evidence>
<dbReference type="AlphaFoldDB" id="A0A834UEP3"/>
<dbReference type="EMBL" id="JACSDY010000002">
    <property type="protein sequence ID" value="KAF7434797.1"/>
    <property type="molecule type" value="Genomic_DNA"/>
</dbReference>
<organism evidence="1 2">
    <name type="scientific">Vespula pensylvanica</name>
    <name type="common">Western yellow jacket</name>
    <name type="synonym">Wasp</name>
    <dbReference type="NCBI Taxonomy" id="30213"/>
    <lineage>
        <taxon>Eukaryota</taxon>
        <taxon>Metazoa</taxon>
        <taxon>Ecdysozoa</taxon>
        <taxon>Arthropoda</taxon>
        <taxon>Hexapoda</taxon>
        <taxon>Insecta</taxon>
        <taxon>Pterygota</taxon>
        <taxon>Neoptera</taxon>
        <taxon>Endopterygota</taxon>
        <taxon>Hymenoptera</taxon>
        <taxon>Apocrita</taxon>
        <taxon>Aculeata</taxon>
        <taxon>Vespoidea</taxon>
        <taxon>Vespidae</taxon>
        <taxon>Vespinae</taxon>
        <taxon>Vespula</taxon>
    </lineage>
</organism>
<protein>
    <submittedName>
        <fullName evidence="1">Uncharacterized protein</fullName>
    </submittedName>
</protein>
<evidence type="ECO:0000313" key="2">
    <source>
        <dbReference type="Proteomes" id="UP000600918"/>
    </source>
</evidence>
<proteinExistence type="predicted"/>
<gene>
    <name evidence="1" type="ORF">H0235_002988</name>
</gene>
<reference evidence="1" key="1">
    <citation type="journal article" date="2020" name="G3 (Bethesda)">
        <title>High-Quality Assemblies for Three Invasive Social Wasps from the &lt;i&gt;Vespula&lt;/i&gt; Genus.</title>
        <authorList>
            <person name="Harrop T.W.R."/>
            <person name="Guhlin J."/>
            <person name="McLaughlin G.M."/>
            <person name="Permina E."/>
            <person name="Stockwell P."/>
            <person name="Gilligan J."/>
            <person name="Le Lec M.F."/>
            <person name="Gruber M.A.M."/>
            <person name="Quinn O."/>
            <person name="Lovegrove M."/>
            <person name="Duncan E.J."/>
            <person name="Remnant E.J."/>
            <person name="Van Eeckhoven J."/>
            <person name="Graham B."/>
            <person name="Knapp R.A."/>
            <person name="Langford K.W."/>
            <person name="Kronenberg Z."/>
            <person name="Press M.O."/>
            <person name="Eacker S.M."/>
            <person name="Wilson-Rankin E.E."/>
            <person name="Purcell J."/>
            <person name="Lester P.J."/>
            <person name="Dearden P.K."/>
        </authorList>
    </citation>
    <scope>NUCLEOTIDE SEQUENCE</scope>
    <source>
        <strain evidence="1">Volc-1</strain>
    </source>
</reference>
<comment type="caution">
    <text evidence="1">The sequence shown here is derived from an EMBL/GenBank/DDBJ whole genome shotgun (WGS) entry which is preliminary data.</text>
</comment>